<organism evidence="1 2">
    <name type="scientific">Chitiniphilus eburneus</name>
    <dbReference type="NCBI Taxonomy" id="2571148"/>
    <lineage>
        <taxon>Bacteria</taxon>
        <taxon>Pseudomonadati</taxon>
        <taxon>Pseudomonadota</taxon>
        <taxon>Betaproteobacteria</taxon>
        <taxon>Neisseriales</taxon>
        <taxon>Chitinibacteraceae</taxon>
        <taxon>Chitiniphilus</taxon>
    </lineage>
</organism>
<dbReference type="NCBIfam" id="TIGR03373">
    <property type="entry name" value="VI_minor_4"/>
    <property type="match status" value="1"/>
</dbReference>
<evidence type="ECO:0000313" key="1">
    <source>
        <dbReference type="EMBL" id="TJZ64243.1"/>
    </source>
</evidence>
<dbReference type="Proteomes" id="UP000310016">
    <property type="component" value="Unassembled WGS sequence"/>
</dbReference>
<comment type="caution">
    <text evidence="1">The sequence shown here is derived from an EMBL/GenBank/DDBJ whole genome shotgun (WGS) entry which is preliminary data.</text>
</comment>
<name>A0A4U0P9K0_9NEIS</name>
<dbReference type="OrthoDB" id="9801841at2"/>
<dbReference type="EMBL" id="SUMF01000049">
    <property type="protein sequence ID" value="TJZ64243.1"/>
    <property type="molecule type" value="Genomic_DNA"/>
</dbReference>
<dbReference type="RefSeq" id="WP_136775082.1">
    <property type="nucleotide sequence ID" value="NZ_CP156074.1"/>
</dbReference>
<gene>
    <name evidence="1" type="primary">tagF</name>
    <name evidence="1" type="ORF">FAZ21_19365</name>
</gene>
<evidence type="ECO:0000313" key="2">
    <source>
        <dbReference type="Proteomes" id="UP000310016"/>
    </source>
</evidence>
<dbReference type="InterPro" id="IPR038225">
    <property type="entry name" value="TagF_sf"/>
</dbReference>
<dbReference type="InterPro" id="IPR017748">
    <property type="entry name" value="TagF"/>
</dbReference>
<proteinExistence type="predicted"/>
<dbReference type="Gene3D" id="3.40.1730.10">
    <property type="entry name" value="pa0076 domain"/>
    <property type="match status" value="1"/>
</dbReference>
<sequence length="340" mass="37657">MPISFIRASDVAPQYAVFGKLPRRADFVRINATHPVAQEFDQLLAKSLTWAQQQPDWNEAAYLAAGPSDFHFTSADGRWAFFGVVQPSRDEAGRLYPLVAGAILPAAAVSPHLPELAIANELFFVGLRDQLTTAIDNSVEMLACRQFLDAQLAQSNRASADVELASNVLERYLQQTTAANLQSDLVDSSRGGLEAHLLAFVFYGELLRRYLGSAPRQVILLPLPQRPGEDILGMATWLALYRAATRLPAIRFPHCLTMNRDGRRYLALAPECFTERFLGVLWGLQPEPLTVVNVLDDDAPWTRHQSYAEASYILGRQLADPGLNLNSLRNILEKLTSSIA</sequence>
<keyword evidence="2" id="KW-1185">Reference proteome</keyword>
<dbReference type="AlphaFoldDB" id="A0A4U0P9K0"/>
<protein>
    <submittedName>
        <fullName evidence="1">Type VI secretion system-associated protein TagF</fullName>
    </submittedName>
</protein>
<accession>A0A4U0P9K0</accession>
<reference evidence="1 2" key="1">
    <citation type="submission" date="2019-04" db="EMBL/GenBank/DDBJ databases">
        <title>Chitiniphilus eburnea sp. nov., a novel chitinolytic bacterium isolated from aquaculture sludge.</title>
        <authorList>
            <person name="Sheng M."/>
        </authorList>
    </citation>
    <scope>NUCLEOTIDE SEQUENCE [LARGE SCALE GENOMIC DNA]</scope>
    <source>
        <strain evidence="1 2">HX-2-15</strain>
    </source>
</reference>
<dbReference type="Pfam" id="PF09867">
    <property type="entry name" value="TagF_N"/>
    <property type="match status" value="1"/>
</dbReference>